<dbReference type="EMBL" id="CAGA01000003">
    <property type="protein sequence ID" value="CCE27170.1"/>
    <property type="molecule type" value="Genomic_DNA"/>
</dbReference>
<gene>
    <name evidence="4" type="ORF">CPUR_00642</name>
</gene>
<evidence type="ECO:0000313" key="5">
    <source>
        <dbReference type="Proteomes" id="UP000016801"/>
    </source>
</evidence>
<dbReference type="InterPro" id="IPR036282">
    <property type="entry name" value="Glutathione-S-Trfase_C_sf"/>
</dbReference>
<dbReference type="AlphaFoldDB" id="M1W1Y5"/>
<evidence type="ECO:0000256" key="1">
    <source>
        <dbReference type="ARBA" id="ARBA00007409"/>
    </source>
</evidence>
<dbReference type="PANTHER" id="PTHR44051">
    <property type="entry name" value="GLUTATHIONE S-TRANSFERASE-RELATED"/>
    <property type="match status" value="1"/>
</dbReference>
<feature type="domain" description="GST C-terminal" evidence="3">
    <location>
        <begin position="112"/>
        <end position="236"/>
    </location>
</feature>
<feature type="domain" description="GST N-terminal" evidence="2">
    <location>
        <begin position="9"/>
        <end position="92"/>
    </location>
</feature>
<comment type="caution">
    <text evidence="4">The sequence shown here is derived from an EMBL/GenBank/DDBJ whole genome shotgun (WGS) entry which is preliminary data.</text>
</comment>
<keyword evidence="5" id="KW-1185">Reference proteome</keyword>
<dbReference type="InterPro" id="IPR004046">
    <property type="entry name" value="GST_C"/>
</dbReference>
<protein>
    <submittedName>
        <fullName evidence="4">Related to URE2-nitrogen catabolite repression regulator</fullName>
    </submittedName>
</protein>
<reference evidence="4 5" key="1">
    <citation type="journal article" date="2013" name="PLoS Genet.">
        <title>Plant-symbiotic fungi as chemical engineers: Multi-genome analysis of the Clavicipitaceae reveals dynamics of alkaloid loci.</title>
        <authorList>
            <person name="Schardl C.L."/>
            <person name="Young C.A."/>
            <person name="Hesse U."/>
            <person name="Amyotte S.G."/>
            <person name="Andreeva K."/>
            <person name="Calie P.J."/>
            <person name="Fleetwood D.J."/>
            <person name="Haws D.C."/>
            <person name="Moore N."/>
            <person name="Oeser B."/>
            <person name="Panaccione D.G."/>
            <person name="Schweri K.K."/>
            <person name="Voisey C.R."/>
            <person name="Farman M.L."/>
            <person name="Jaromczyk J.W."/>
            <person name="Roe B.A."/>
            <person name="O'Sullivan D.M."/>
            <person name="Scott B."/>
            <person name="Tudzynski P."/>
            <person name="An Z."/>
            <person name="Arnaoudova E.G."/>
            <person name="Bullock C.T."/>
            <person name="Charlton N.D."/>
            <person name="Chen L."/>
            <person name="Cox M."/>
            <person name="Dinkins R.D."/>
            <person name="Florea S."/>
            <person name="Glenn A.E."/>
            <person name="Gordon A."/>
            <person name="Gueldener U."/>
            <person name="Harris D.R."/>
            <person name="Hollin W."/>
            <person name="Jaromczyk J."/>
            <person name="Johnson R.D."/>
            <person name="Khan A.K."/>
            <person name="Leistner E."/>
            <person name="Leuchtmann A."/>
            <person name="Li C."/>
            <person name="Liu J."/>
            <person name="Liu J."/>
            <person name="Liu M."/>
            <person name="Mace W."/>
            <person name="Machado C."/>
            <person name="Nagabhyru P."/>
            <person name="Pan J."/>
            <person name="Schmid J."/>
            <person name="Sugawara K."/>
            <person name="Steiner U."/>
            <person name="Takach J.E."/>
            <person name="Tanaka E."/>
            <person name="Webb J.S."/>
            <person name="Wilson E.V."/>
            <person name="Wiseman J.L."/>
            <person name="Yoshida R."/>
            <person name="Zeng Z."/>
        </authorList>
    </citation>
    <scope>NUCLEOTIDE SEQUENCE [LARGE SCALE GENOMIC DNA]</scope>
    <source>
        <strain evidence="4 5">20.1</strain>
    </source>
</reference>
<dbReference type="Gene3D" id="3.40.30.10">
    <property type="entry name" value="Glutaredoxin"/>
    <property type="match status" value="1"/>
</dbReference>
<dbReference type="SUPFAM" id="SSF52833">
    <property type="entry name" value="Thioredoxin-like"/>
    <property type="match status" value="1"/>
</dbReference>
<dbReference type="PROSITE" id="PS50404">
    <property type="entry name" value="GST_NTER"/>
    <property type="match status" value="1"/>
</dbReference>
<dbReference type="Proteomes" id="UP000016801">
    <property type="component" value="Unassembled WGS sequence"/>
</dbReference>
<sequence>MSDTEKTKTNIILYLAAGSPQGNSIIGELKAQYLEYEVHYIDLTKGIEPWFLEISPIGIIPALTETVNGEDVAVFGTAAILRYLHNEFRRRAPLPHNNIYTWSLRTLLSKRTPLSLRHHWEAVNWTCWILHRPGLIQALMYDLRRHLPDRMLSADFLKREMLALYGYLNEFYADNEEPFIAGDQPSIADVAVLEWISCHALIGLSLDNDPAIRGKHENLEQLVPFAEDCTRVPSPAMLVLC</sequence>
<name>M1W1Y5_CLAP2</name>
<dbReference type="InterPro" id="IPR004045">
    <property type="entry name" value="Glutathione_S-Trfase_N"/>
</dbReference>
<dbReference type="OrthoDB" id="4951845at2759"/>
<dbReference type="HOGENOM" id="CLU_011226_14_4_1"/>
<dbReference type="PANTHER" id="PTHR44051:SF8">
    <property type="entry name" value="GLUTATHIONE S-TRANSFERASE GSTA"/>
    <property type="match status" value="1"/>
</dbReference>
<accession>M1W1Y5</accession>
<evidence type="ECO:0000259" key="3">
    <source>
        <dbReference type="PROSITE" id="PS50405"/>
    </source>
</evidence>
<dbReference type="Pfam" id="PF02798">
    <property type="entry name" value="GST_N"/>
    <property type="match status" value="1"/>
</dbReference>
<dbReference type="InterPro" id="IPR010987">
    <property type="entry name" value="Glutathione-S-Trfase_C-like"/>
</dbReference>
<dbReference type="VEuPathDB" id="FungiDB:CPUR_00642"/>
<evidence type="ECO:0000259" key="2">
    <source>
        <dbReference type="PROSITE" id="PS50404"/>
    </source>
</evidence>
<dbReference type="STRING" id="1111077.M1W1Y5"/>
<dbReference type="Pfam" id="PF14497">
    <property type="entry name" value="GST_C_3"/>
    <property type="match status" value="1"/>
</dbReference>
<dbReference type="InterPro" id="IPR036249">
    <property type="entry name" value="Thioredoxin-like_sf"/>
</dbReference>
<organism evidence="4 5">
    <name type="scientific">Claviceps purpurea (strain 20.1)</name>
    <name type="common">Ergot fungus</name>
    <name type="synonym">Sphacelia segetum</name>
    <dbReference type="NCBI Taxonomy" id="1111077"/>
    <lineage>
        <taxon>Eukaryota</taxon>
        <taxon>Fungi</taxon>
        <taxon>Dikarya</taxon>
        <taxon>Ascomycota</taxon>
        <taxon>Pezizomycotina</taxon>
        <taxon>Sordariomycetes</taxon>
        <taxon>Hypocreomycetidae</taxon>
        <taxon>Hypocreales</taxon>
        <taxon>Clavicipitaceae</taxon>
        <taxon>Claviceps</taxon>
    </lineage>
</organism>
<dbReference type="PROSITE" id="PS50405">
    <property type="entry name" value="GST_CTER"/>
    <property type="match status" value="1"/>
</dbReference>
<evidence type="ECO:0000313" key="4">
    <source>
        <dbReference type="EMBL" id="CCE27170.1"/>
    </source>
</evidence>
<comment type="similarity">
    <text evidence="1">Belongs to the GST superfamily.</text>
</comment>
<proteinExistence type="inferred from homology"/>
<dbReference type="SUPFAM" id="SSF47616">
    <property type="entry name" value="GST C-terminal domain-like"/>
    <property type="match status" value="1"/>
</dbReference>
<dbReference type="Gene3D" id="1.20.1050.10">
    <property type="match status" value="1"/>
</dbReference>